<reference evidence="1 2" key="1">
    <citation type="submission" date="2016-06" db="EMBL/GenBank/DDBJ databases">
        <authorList>
            <person name="Kjaerup R.B."/>
            <person name="Dalgaard T.S."/>
            <person name="Juul-Madsen H.R."/>
        </authorList>
    </citation>
    <scope>NUCLEOTIDE SEQUENCE [LARGE SCALE GENOMIC DNA]</scope>
    <source>
        <strain evidence="1 2">1276495.2</strain>
    </source>
</reference>
<evidence type="ECO:0000313" key="1">
    <source>
        <dbReference type="EMBL" id="OBJ85062.1"/>
    </source>
</evidence>
<protein>
    <recommendedName>
        <fullName evidence="3">DUF3298 domain-containing protein</fullName>
    </recommendedName>
</protein>
<dbReference type="Proteomes" id="UP000093925">
    <property type="component" value="Unassembled WGS sequence"/>
</dbReference>
<name>A0A1A3HT74_MYCAS</name>
<dbReference type="Gene3D" id="3.90.640.20">
    <property type="entry name" value="Heat-shock cognate protein, ATPase"/>
    <property type="match status" value="1"/>
</dbReference>
<organism evidence="1 2">
    <name type="scientific">Mycobacterium asiaticum</name>
    <dbReference type="NCBI Taxonomy" id="1790"/>
    <lineage>
        <taxon>Bacteria</taxon>
        <taxon>Bacillati</taxon>
        <taxon>Actinomycetota</taxon>
        <taxon>Actinomycetes</taxon>
        <taxon>Mycobacteriales</taxon>
        <taxon>Mycobacteriaceae</taxon>
        <taxon>Mycobacterium</taxon>
    </lineage>
</organism>
<dbReference type="EMBL" id="LZLM01000077">
    <property type="protein sequence ID" value="OBJ85062.1"/>
    <property type="molecule type" value="Genomic_DNA"/>
</dbReference>
<accession>A0A1A3HT74</accession>
<comment type="caution">
    <text evidence="1">The sequence shown here is derived from an EMBL/GenBank/DDBJ whole genome shotgun (WGS) entry which is preliminary data.</text>
</comment>
<dbReference type="InterPro" id="IPR037126">
    <property type="entry name" value="PdaC/RsiV-like_sf"/>
</dbReference>
<evidence type="ECO:0000313" key="2">
    <source>
        <dbReference type="Proteomes" id="UP000093925"/>
    </source>
</evidence>
<sequence>MDGATADNRGRWHGRFAQLSGGDPRVADAFNNASKASANGQIEPVRTGADPEANWLFETNPTLTFRPAAIAELIVGVYSAEHAAHPSNSVSTVVIDSRTAKPITLADLFRNQQDGLNRLSEQTKVIFPQVYGGSVPNEEGARPVIENFANWIPKAAGMELHFTDYQFGHGLPVITVPWSALTDLLAPDMLALTRD</sequence>
<gene>
    <name evidence="1" type="ORF">A5640_13795</name>
</gene>
<proteinExistence type="predicted"/>
<evidence type="ECO:0008006" key="3">
    <source>
        <dbReference type="Google" id="ProtNLM"/>
    </source>
</evidence>
<dbReference type="AlphaFoldDB" id="A0A1A3HT74"/>